<gene>
    <name evidence="2" type="ORF">EDD78_104102</name>
</gene>
<dbReference type="AlphaFoldDB" id="A0A9X8UJI1"/>
<feature type="transmembrane region" description="Helical" evidence="1">
    <location>
        <begin position="90"/>
        <end position="108"/>
    </location>
</feature>
<evidence type="ECO:0000256" key="1">
    <source>
        <dbReference type="SAM" id="Phobius"/>
    </source>
</evidence>
<feature type="transmembrane region" description="Helical" evidence="1">
    <location>
        <begin position="39"/>
        <end position="58"/>
    </location>
</feature>
<sequence length="109" mass="12017">MLTTSQSLIVFFVIALCTLLTRALPFLLFRGKQTPALVSYLGQVLPFAIMGMLVVYCLKGITPLRYPFALPELIAVAGVVALHLWRRNTLLSIAGGTLLYMALVQFVFV</sequence>
<keyword evidence="1" id="KW-1133">Transmembrane helix</keyword>
<keyword evidence="1" id="KW-0472">Membrane</keyword>
<reference evidence="2 3" key="1">
    <citation type="submission" date="2019-03" db="EMBL/GenBank/DDBJ databases">
        <title>Genomic Encyclopedia of Type Strains, Phase IV (KMG-IV): sequencing the most valuable type-strain genomes for metagenomic binning, comparative biology and taxonomic classification.</title>
        <authorList>
            <person name="Goeker M."/>
        </authorList>
    </citation>
    <scope>NUCLEOTIDE SEQUENCE [LARGE SCALE GENOMIC DNA]</scope>
    <source>
        <strain evidence="2 3">DSM 100433</strain>
    </source>
</reference>
<dbReference type="Proteomes" id="UP000294682">
    <property type="component" value="Unassembled WGS sequence"/>
</dbReference>
<dbReference type="PIRSF" id="PIRSF003203">
    <property type="entry name" value="AzlD"/>
    <property type="match status" value="1"/>
</dbReference>
<keyword evidence="1" id="KW-0812">Transmembrane</keyword>
<protein>
    <submittedName>
        <fullName evidence="2">Branched-subunit amino acid transport protein AzlD</fullName>
    </submittedName>
</protein>
<dbReference type="Pfam" id="PF05437">
    <property type="entry name" value="AzlD"/>
    <property type="match status" value="1"/>
</dbReference>
<accession>A0A9X8UJI1</accession>
<evidence type="ECO:0000313" key="2">
    <source>
        <dbReference type="EMBL" id="TCL43764.1"/>
    </source>
</evidence>
<evidence type="ECO:0000313" key="3">
    <source>
        <dbReference type="Proteomes" id="UP000294682"/>
    </source>
</evidence>
<keyword evidence="3" id="KW-1185">Reference proteome</keyword>
<dbReference type="EMBL" id="SLUK01000004">
    <property type="protein sequence ID" value="TCL43764.1"/>
    <property type="molecule type" value="Genomic_DNA"/>
</dbReference>
<proteinExistence type="predicted"/>
<feature type="transmembrane region" description="Helical" evidence="1">
    <location>
        <begin position="65"/>
        <end position="84"/>
    </location>
</feature>
<name>A0A9X8UJI1_9FIRM</name>
<dbReference type="InterPro" id="IPR008407">
    <property type="entry name" value="Brnchd-chn_aa_trnsp_AzlD"/>
</dbReference>
<organism evidence="2 3">
    <name type="scientific">Harryflintia acetispora</name>
    <dbReference type="NCBI Taxonomy" id="1849041"/>
    <lineage>
        <taxon>Bacteria</taxon>
        <taxon>Bacillati</taxon>
        <taxon>Bacillota</taxon>
        <taxon>Clostridia</taxon>
        <taxon>Eubacteriales</taxon>
        <taxon>Oscillospiraceae</taxon>
        <taxon>Harryflintia</taxon>
    </lineage>
</organism>
<comment type="caution">
    <text evidence="2">The sequence shown here is derived from an EMBL/GenBank/DDBJ whole genome shotgun (WGS) entry which is preliminary data.</text>
</comment>